<dbReference type="EMBL" id="CADCSU010000025">
    <property type="protein sequence ID" value="CAA9194669.1"/>
    <property type="molecule type" value="Genomic_DNA"/>
</dbReference>
<evidence type="ECO:0000259" key="1">
    <source>
        <dbReference type="Pfam" id="PF03432"/>
    </source>
</evidence>
<feature type="domain" description="MobA/VirD2-like nuclease" evidence="1">
    <location>
        <begin position="17"/>
        <end position="149"/>
    </location>
</feature>
<name>A0A6J4G8G1_9FLAO</name>
<dbReference type="InterPro" id="IPR005094">
    <property type="entry name" value="Endonuclease_MobA/VirD2"/>
</dbReference>
<sequence length="376" mass="43240">MVTIIKMSHSIASILTYNENKVKTGAGECIKAANFPLELEKLTFKLKMNRFLNRAKLNEITKRNTVHISLNFHPLDNLSKEVLIEVADTYMEKIGFSKQPYLIYQHHDAGHPHLHLITTNIQRDGKRIDLHLLAIKKSEPARKEIEKVFRLVRAEGRKNKEAFSLDPIPTSKVRYGKIASMKSISNVLNRVLNTYKYCNLQEFNAVLRQYNVMADPGKECSKMFTSKGLLYRILDEKGNTVGVPIKASNFYLQPTLKFLEEKFQSNTIRQSSDITSLKLSIEKVLLKTKHVSLSDFTIQLEKAGINTILTKNRHGILQSITYIDHKTHNVFNENALGEKYSVKSIEEYCLLKTFTKATIYKPAQKTKKSKTFRFRN</sequence>
<protein>
    <recommendedName>
        <fullName evidence="1">MobA/VirD2-like nuclease domain-containing protein</fullName>
    </recommendedName>
</protein>
<reference evidence="2 3" key="1">
    <citation type="submission" date="2020-02" db="EMBL/GenBank/DDBJ databases">
        <authorList>
            <person name="Criscuolo A."/>
        </authorList>
    </citation>
    <scope>NUCLEOTIDE SEQUENCE [LARGE SCALE GENOMIC DNA]</scope>
    <source>
        <strain evidence="2">CIP105534</strain>
    </source>
</reference>
<dbReference type="Proteomes" id="UP000479938">
    <property type="component" value="Unassembled WGS sequence"/>
</dbReference>
<accession>A0A6J4G8G1</accession>
<dbReference type="Pfam" id="PF03432">
    <property type="entry name" value="Relaxase"/>
    <property type="match status" value="1"/>
</dbReference>
<proteinExistence type="predicted"/>
<evidence type="ECO:0000313" key="3">
    <source>
        <dbReference type="Proteomes" id="UP000479938"/>
    </source>
</evidence>
<keyword evidence="3" id="KW-1185">Reference proteome</keyword>
<evidence type="ECO:0000313" key="2">
    <source>
        <dbReference type="EMBL" id="CAA9194669.1"/>
    </source>
</evidence>
<organism evidence="2 3">
    <name type="scientific">Flavobacterium bizetiae</name>
    <dbReference type="NCBI Taxonomy" id="2704140"/>
    <lineage>
        <taxon>Bacteria</taxon>
        <taxon>Pseudomonadati</taxon>
        <taxon>Bacteroidota</taxon>
        <taxon>Flavobacteriia</taxon>
        <taxon>Flavobacteriales</taxon>
        <taxon>Flavobacteriaceae</taxon>
        <taxon>Flavobacterium</taxon>
    </lineage>
</organism>
<dbReference type="AlphaFoldDB" id="A0A6J4G8G1"/>
<gene>
    <name evidence="2" type="ORF">FLA105534_00259</name>
</gene>
<dbReference type="RefSeq" id="WP_173969028.1">
    <property type="nucleotide sequence ID" value="NZ_CADCSU010000025.1"/>
</dbReference>